<organism evidence="2 3">
    <name type="scientific">Algimonas ampicilliniresistens</name>
    <dbReference type="NCBI Taxonomy" id="1298735"/>
    <lineage>
        <taxon>Bacteria</taxon>
        <taxon>Pseudomonadati</taxon>
        <taxon>Pseudomonadota</taxon>
        <taxon>Alphaproteobacteria</taxon>
        <taxon>Maricaulales</taxon>
        <taxon>Robiginitomaculaceae</taxon>
        <taxon>Algimonas</taxon>
    </lineage>
</organism>
<keyword evidence="3" id="KW-1185">Reference proteome</keyword>
<dbReference type="InterPro" id="IPR011059">
    <property type="entry name" value="Metal-dep_hydrolase_composite"/>
</dbReference>
<dbReference type="PANTHER" id="PTHR43135">
    <property type="entry name" value="ALPHA-D-RIBOSE 1-METHYLPHOSPHONATE 5-TRIPHOSPHATE DIPHOSPHATASE"/>
    <property type="match status" value="1"/>
</dbReference>
<evidence type="ECO:0000256" key="1">
    <source>
        <dbReference type="SAM" id="SignalP"/>
    </source>
</evidence>
<dbReference type="InterPro" id="IPR051781">
    <property type="entry name" value="Metallo-dep_Hydrolase"/>
</dbReference>
<dbReference type="Proteomes" id="UP001161391">
    <property type="component" value="Unassembled WGS sequence"/>
</dbReference>
<dbReference type="SUPFAM" id="SSF51338">
    <property type="entry name" value="Composite domain of metallo-dependent hydrolases"/>
    <property type="match status" value="1"/>
</dbReference>
<evidence type="ECO:0000313" key="2">
    <source>
        <dbReference type="EMBL" id="GLQ23349.1"/>
    </source>
</evidence>
<feature type="chain" id="PRO_5046772843" evidence="1">
    <location>
        <begin position="21"/>
        <end position="415"/>
    </location>
</feature>
<sequence length="415" mass="42674">MKHLLLATASCLLAAAPAFGQTLFLDDATVIAPNGSSRTADIIVNDGQITAMGDTLTSPDGADVMAGLWVTPGLIASKSTLGLVDVGAESATNDISANTDLASASLRAADSFNPRAAHVANARRRGVMYSAIVPNPTGDTIFGGTGLVASLDGSDDSVINDAAFVHVALGETGARRAGGSRAAAMAQLRGALADVRRGFLTQDEGDVLRRRDAQALRPVLAGRIPLMVSASRASDLLALVDLKADFANLNIIIVGAEEAHLVAADLATAGIKVIVDPLENLPGSFATLNASYDNVLVLDAAGVDYAIGGLSGLGVVKAGGLTQHAGNAVGHGLSRDAAFEAILGTPARWFGVDLGLMRAGSAASLVVWDGDPLEASSAPIAMYKDGEALSLESRMTALRDRYNPTTDDDRPYKYR</sequence>
<protein>
    <submittedName>
        <fullName evidence="2">Amidohydrolase</fullName>
    </submittedName>
</protein>
<dbReference type="RefSeq" id="WP_284388686.1">
    <property type="nucleotide sequence ID" value="NZ_BSNK01000001.1"/>
</dbReference>
<dbReference type="EMBL" id="BSNK01000001">
    <property type="protein sequence ID" value="GLQ23349.1"/>
    <property type="molecule type" value="Genomic_DNA"/>
</dbReference>
<dbReference type="Gene3D" id="3.20.20.140">
    <property type="entry name" value="Metal-dependent hydrolases"/>
    <property type="match status" value="1"/>
</dbReference>
<dbReference type="PANTHER" id="PTHR43135:SF3">
    <property type="entry name" value="ALPHA-D-RIBOSE 1-METHYLPHOSPHONATE 5-TRIPHOSPHATE DIPHOSPHATASE"/>
    <property type="match status" value="1"/>
</dbReference>
<reference evidence="2" key="1">
    <citation type="journal article" date="2014" name="Int. J. Syst. Evol. Microbiol.">
        <title>Complete genome of a new Firmicutes species belonging to the dominant human colonic microbiota ('Ruminococcus bicirculans') reveals two chromosomes and a selective capacity to utilize plant glucans.</title>
        <authorList>
            <consortium name="NISC Comparative Sequencing Program"/>
            <person name="Wegmann U."/>
            <person name="Louis P."/>
            <person name="Goesmann A."/>
            <person name="Henrissat B."/>
            <person name="Duncan S.H."/>
            <person name="Flint H.J."/>
        </authorList>
    </citation>
    <scope>NUCLEOTIDE SEQUENCE</scope>
    <source>
        <strain evidence="2">NBRC 108219</strain>
    </source>
</reference>
<gene>
    <name evidence="2" type="ORF">GCM10007853_12230</name>
</gene>
<evidence type="ECO:0000313" key="3">
    <source>
        <dbReference type="Proteomes" id="UP001161391"/>
    </source>
</evidence>
<keyword evidence="1" id="KW-0732">Signal</keyword>
<feature type="signal peptide" evidence="1">
    <location>
        <begin position="1"/>
        <end position="20"/>
    </location>
</feature>
<name>A0ABQ5V8P5_9PROT</name>
<comment type="caution">
    <text evidence="2">The sequence shown here is derived from an EMBL/GenBank/DDBJ whole genome shotgun (WGS) entry which is preliminary data.</text>
</comment>
<proteinExistence type="predicted"/>
<reference evidence="2" key="2">
    <citation type="submission" date="2023-01" db="EMBL/GenBank/DDBJ databases">
        <title>Draft genome sequence of Algimonas ampicilliniresistens strain NBRC 108219.</title>
        <authorList>
            <person name="Sun Q."/>
            <person name="Mori K."/>
        </authorList>
    </citation>
    <scope>NUCLEOTIDE SEQUENCE</scope>
    <source>
        <strain evidence="2">NBRC 108219</strain>
    </source>
</reference>
<accession>A0ABQ5V8P5</accession>